<name>A0ABT6CUQ9_9MICC</name>
<dbReference type="SUPFAM" id="SSF55781">
    <property type="entry name" value="GAF domain-like"/>
    <property type="match status" value="1"/>
</dbReference>
<dbReference type="PANTHER" id="PTHR30136:SF24">
    <property type="entry name" value="HTH-TYPE TRANSCRIPTIONAL REPRESSOR ALLR"/>
    <property type="match status" value="1"/>
</dbReference>
<accession>A0ABT6CUQ9</accession>
<dbReference type="InterPro" id="IPR036390">
    <property type="entry name" value="WH_DNA-bd_sf"/>
</dbReference>
<evidence type="ECO:0000256" key="2">
    <source>
        <dbReference type="ARBA" id="ARBA00023125"/>
    </source>
</evidence>
<evidence type="ECO:0000256" key="1">
    <source>
        <dbReference type="ARBA" id="ARBA00023015"/>
    </source>
</evidence>
<evidence type="ECO:0000313" key="7">
    <source>
        <dbReference type="EMBL" id="MDF9277807.1"/>
    </source>
</evidence>
<dbReference type="RefSeq" id="WP_277358321.1">
    <property type="nucleotide sequence ID" value="NZ_JAROKN010000016.1"/>
</dbReference>
<proteinExistence type="predicted"/>
<evidence type="ECO:0000313" key="8">
    <source>
        <dbReference type="Proteomes" id="UP001220456"/>
    </source>
</evidence>
<dbReference type="PROSITE" id="PS51077">
    <property type="entry name" value="HTH_ICLR"/>
    <property type="match status" value="1"/>
</dbReference>
<feature type="compositionally biased region" description="Low complexity" evidence="4">
    <location>
        <begin position="237"/>
        <end position="253"/>
    </location>
</feature>
<dbReference type="SMART" id="SM00346">
    <property type="entry name" value="HTH_ICLR"/>
    <property type="match status" value="1"/>
</dbReference>
<dbReference type="InterPro" id="IPR029016">
    <property type="entry name" value="GAF-like_dom_sf"/>
</dbReference>
<dbReference type="InterPro" id="IPR014757">
    <property type="entry name" value="Tscrpt_reg_IclR_C"/>
</dbReference>
<dbReference type="InterPro" id="IPR036388">
    <property type="entry name" value="WH-like_DNA-bd_sf"/>
</dbReference>
<sequence>MSVSISEIHISTERKEELVADTSTRTVERALLLLGTVCDRGSVTLADAARDAGLSASTALRLLRTLEGTGFVRRDDDGYRPGMRVVQLGAQALSHESLVSLAEGALERLVDSTGESAYLNVPSHDGHGIYLSVREGTHSVRHTSWVGRSIPLDGSAAGAVLSGKTPDDGYVVVSNGIEPDVTAIAAPVLSGGHVVAALSVVVPSYRITDDGARRIGRQVAGEATGILTARTDTAPQETETSPTNESSTSGAQS</sequence>
<dbReference type="Gene3D" id="3.30.450.40">
    <property type="match status" value="2"/>
</dbReference>
<dbReference type="PROSITE" id="PS51078">
    <property type="entry name" value="ICLR_ED"/>
    <property type="match status" value="1"/>
</dbReference>
<comment type="caution">
    <text evidence="7">The sequence shown here is derived from an EMBL/GenBank/DDBJ whole genome shotgun (WGS) entry which is preliminary data.</text>
</comment>
<dbReference type="EMBL" id="JAROKN010000016">
    <property type="protein sequence ID" value="MDF9277807.1"/>
    <property type="molecule type" value="Genomic_DNA"/>
</dbReference>
<feature type="region of interest" description="Disordered" evidence="4">
    <location>
        <begin position="223"/>
        <end position="253"/>
    </location>
</feature>
<organism evidence="7 8">
    <name type="scientific">Arthrobacter vasquezii</name>
    <dbReference type="NCBI Taxonomy" id="2977629"/>
    <lineage>
        <taxon>Bacteria</taxon>
        <taxon>Bacillati</taxon>
        <taxon>Actinomycetota</taxon>
        <taxon>Actinomycetes</taxon>
        <taxon>Micrococcales</taxon>
        <taxon>Micrococcaceae</taxon>
        <taxon>Arthrobacter</taxon>
    </lineage>
</organism>
<evidence type="ECO:0000256" key="4">
    <source>
        <dbReference type="SAM" id="MobiDB-lite"/>
    </source>
</evidence>
<dbReference type="InterPro" id="IPR005471">
    <property type="entry name" value="Tscrpt_reg_IclR_N"/>
</dbReference>
<keyword evidence="3" id="KW-0804">Transcription</keyword>
<dbReference type="PANTHER" id="PTHR30136">
    <property type="entry name" value="HELIX-TURN-HELIX TRANSCRIPTIONAL REGULATOR, ICLR FAMILY"/>
    <property type="match status" value="1"/>
</dbReference>
<feature type="domain" description="IclR-ED" evidence="6">
    <location>
        <begin position="84"/>
        <end position="253"/>
    </location>
</feature>
<dbReference type="Gene3D" id="1.10.10.10">
    <property type="entry name" value="Winged helix-like DNA-binding domain superfamily/Winged helix DNA-binding domain"/>
    <property type="match status" value="1"/>
</dbReference>
<keyword evidence="2" id="KW-0238">DNA-binding</keyword>
<evidence type="ECO:0000259" key="6">
    <source>
        <dbReference type="PROSITE" id="PS51078"/>
    </source>
</evidence>
<keyword evidence="8" id="KW-1185">Reference proteome</keyword>
<dbReference type="InterPro" id="IPR050707">
    <property type="entry name" value="HTH_MetabolicPath_Reg"/>
</dbReference>
<reference evidence="7 8" key="1">
    <citation type="journal article" date="2023" name="Int. J. Syst. Evol. Microbiol.">
        <title>Arthrobacter vasquezii sp. nov., isolated from a soil sample from Union Glacier, Antarctica.</title>
        <authorList>
            <person name="Valenzuela-Ibaceta F."/>
            <person name="Carrasco V."/>
            <person name="Lagos-Moraga S."/>
            <person name="Dietz-Vargas C."/>
            <person name="Navarro C.A."/>
            <person name="Perez-Donoso J.M."/>
        </authorList>
    </citation>
    <scope>NUCLEOTIDE SEQUENCE [LARGE SCALE GENOMIC DNA]</scope>
    <source>
        <strain evidence="7 8">EH-1B-1</strain>
    </source>
</reference>
<evidence type="ECO:0000256" key="3">
    <source>
        <dbReference type="ARBA" id="ARBA00023163"/>
    </source>
</evidence>
<keyword evidence="1" id="KW-0805">Transcription regulation</keyword>
<protein>
    <submittedName>
        <fullName evidence="7">IclR family transcriptional regulator</fullName>
    </submittedName>
</protein>
<dbReference type="Pfam" id="PF01614">
    <property type="entry name" value="IclR_C"/>
    <property type="match status" value="2"/>
</dbReference>
<evidence type="ECO:0000259" key="5">
    <source>
        <dbReference type="PROSITE" id="PS51077"/>
    </source>
</evidence>
<dbReference type="Proteomes" id="UP001220456">
    <property type="component" value="Unassembled WGS sequence"/>
</dbReference>
<feature type="domain" description="HTH iclR-type" evidence="5">
    <location>
        <begin position="24"/>
        <end position="83"/>
    </location>
</feature>
<gene>
    <name evidence="7" type="ORF">P4U43_08390</name>
</gene>
<dbReference type="SUPFAM" id="SSF46785">
    <property type="entry name" value="Winged helix' DNA-binding domain"/>
    <property type="match status" value="1"/>
</dbReference>
<dbReference type="Pfam" id="PF09339">
    <property type="entry name" value="HTH_IclR"/>
    <property type="match status" value="1"/>
</dbReference>